<dbReference type="SUPFAM" id="SSF51735">
    <property type="entry name" value="NAD(P)-binding Rossmann-fold domains"/>
    <property type="match status" value="1"/>
</dbReference>
<keyword evidence="8" id="KW-0299">Galactose metabolism</keyword>
<dbReference type="InterPro" id="IPR001509">
    <property type="entry name" value="Epimerase_deHydtase"/>
</dbReference>
<dbReference type="EC" id="5.1.3.2" evidence="5 10"/>
<dbReference type="UniPathway" id="UPA00214"/>
<evidence type="ECO:0000256" key="8">
    <source>
        <dbReference type="ARBA" id="ARBA00023144"/>
    </source>
</evidence>
<accession>A0A1H2UEA7</accession>
<dbReference type="NCBIfam" id="TIGR01179">
    <property type="entry name" value="galE"/>
    <property type="match status" value="1"/>
</dbReference>
<dbReference type="STRING" id="1630.SAMN05216514_11437"/>
<dbReference type="Gene3D" id="3.90.25.10">
    <property type="entry name" value="UDP-galactose 4-epimerase, domain 1"/>
    <property type="match status" value="1"/>
</dbReference>
<evidence type="ECO:0000256" key="1">
    <source>
        <dbReference type="ARBA" id="ARBA00000083"/>
    </source>
</evidence>
<dbReference type="PRINTS" id="PR01713">
    <property type="entry name" value="NUCEPIMERASE"/>
</dbReference>
<evidence type="ECO:0000256" key="2">
    <source>
        <dbReference type="ARBA" id="ARBA00001911"/>
    </source>
</evidence>
<dbReference type="InterPro" id="IPR005886">
    <property type="entry name" value="UDP_G4E"/>
</dbReference>
<dbReference type="NCBIfam" id="NF007956">
    <property type="entry name" value="PRK10675.1"/>
    <property type="match status" value="1"/>
</dbReference>
<dbReference type="GO" id="GO:0006012">
    <property type="term" value="P:galactose metabolic process"/>
    <property type="evidence" value="ECO:0007669"/>
    <property type="project" value="UniProtKB-UniPathway"/>
</dbReference>
<name>A0A1H2UEA7_9FIRM</name>
<comment type="subunit">
    <text evidence="10">Homodimer.</text>
</comment>
<keyword evidence="9 10" id="KW-0413">Isomerase</keyword>
<keyword evidence="10" id="KW-0119">Carbohydrate metabolism</keyword>
<evidence type="ECO:0000256" key="7">
    <source>
        <dbReference type="ARBA" id="ARBA00023027"/>
    </source>
</evidence>
<dbReference type="EMBL" id="FNNF01000020">
    <property type="protein sequence ID" value="SDW53824.1"/>
    <property type="molecule type" value="Genomic_DNA"/>
</dbReference>
<dbReference type="eggNOG" id="COG1087">
    <property type="taxonomic scope" value="Bacteria"/>
</dbReference>
<comment type="pathway">
    <text evidence="3 10">Carbohydrate metabolism; galactose metabolism.</text>
</comment>
<dbReference type="Pfam" id="PF01370">
    <property type="entry name" value="Epimerase"/>
    <property type="match status" value="1"/>
</dbReference>
<evidence type="ECO:0000256" key="5">
    <source>
        <dbReference type="ARBA" id="ARBA00013189"/>
    </source>
</evidence>
<reference evidence="12 13" key="1">
    <citation type="submission" date="2016-10" db="EMBL/GenBank/DDBJ databases">
        <authorList>
            <person name="de Groot N.N."/>
        </authorList>
    </citation>
    <scope>NUCLEOTIDE SEQUENCE [LARGE SCALE GENOMIC DNA]</scope>
    <source>
        <strain evidence="12 13">S3b</strain>
    </source>
</reference>
<comment type="similarity">
    <text evidence="4 10">Belongs to the NAD(P)-dependent epimerase/dehydratase family.</text>
</comment>
<dbReference type="GO" id="GO:0003978">
    <property type="term" value="F:UDP-glucose 4-epimerase activity"/>
    <property type="evidence" value="ECO:0007669"/>
    <property type="project" value="UniProtKB-UniRule"/>
</dbReference>
<comment type="cofactor">
    <cofactor evidence="2 10">
        <name>NAD(+)</name>
        <dbReference type="ChEBI" id="CHEBI:57540"/>
    </cofactor>
</comment>
<dbReference type="PANTHER" id="PTHR43725:SF47">
    <property type="entry name" value="UDP-GLUCOSE 4-EPIMERASE"/>
    <property type="match status" value="1"/>
</dbReference>
<comment type="catalytic activity">
    <reaction evidence="1 10">
        <text>UDP-alpha-D-glucose = UDP-alpha-D-galactose</text>
        <dbReference type="Rhea" id="RHEA:22168"/>
        <dbReference type="ChEBI" id="CHEBI:58885"/>
        <dbReference type="ChEBI" id="CHEBI:66914"/>
        <dbReference type="EC" id="5.1.3.2"/>
    </reaction>
</comment>
<evidence type="ECO:0000313" key="13">
    <source>
        <dbReference type="Proteomes" id="UP000182429"/>
    </source>
</evidence>
<sequence>MVFKTMNVLLAGGAGYIGSHTAVTLIEAGHNVVIVDNYDNSCEEAVKRVEELTHSTIKHYEADVKDHDALDRIFKENDIDCVIHFAGLKAVGESVEKPVAYYRNNVDTTLTLLETMKENNVKNIVFSSSATVYGAENASPLNETMKKGTCTNPYGWTKWMMEQILEDAAKADDELSVVILRYFNPIGAHPSGRIGEDPQGIPNNLMPYVSQTAVGKRDHLTIFGDDYDTPDGTCLRDYIHVMDLAEGHVKAVEYALTRKGTDIINLGTGTPYSVLDIVHAFEKANDLTLKYEIGPRRAGDLAVCYSNADKAAEILGWTAKRNLEDMCRDSWNWQKNNPNGYKK</sequence>
<organism evidence="12 13">
    <name type="scientific">Kandleria vitulina</name>
    <dbReference type="NCBI Taxonomy" id="1630"/>
    <lineage>
        <taxon>Bacteria</taxon>
        <taxon>Bacillati</taxon>
        <taxon>Bacillota</taxon>
        <taxon>Erysipelotrichia</taxon>
        <taxon>Erysipelotrichales</taxon>
        <taxon>Coprobacillaceae</taxon>
        <taxon>Kandleria</taxon>
    </lineage>
</organism>
<dbReference type="AlphaFoldDB" id="A0A1H2UEA7"/>
<evidence type="ECO:0000313" key="12">
    <source>
        <dbReference type="EMBL" id="SDW53824.1"/>
    </source>
</evidence>
<protein>
    <recommendedName>
        <fullName evidence="6 10">UDP-glucose 4-epimerase</fullName>
        <ecNumber evidence="5 10">5.1.3.2</ecNumber>
    </recommendedName>
</protein>
<dbReference type="Proteomes" id="UP000182429">
    <property type="component" value="Unassembled WGS sequence"/>
</dbReference>
<dbReference type="CDD" id="cd05247">
    <property type="entry name" value="UDP_G4E_1_SDR_e"/>
    <property type="match status" value="1"/>
</dbReference>
<keyword evidence="7 10" id="KW-0520">NAD</keyword>
<evidence type="ECO:0000256" key="6">
    <source>
        <dbReference type="ARBA" id="ARBA00018569"/>
    </source>
</evidence>
<dbReference type="PANTHER" id="PTHR43725">
    <property type="entry name" value="UDP-GLUCOSE 4-EPIMERASE"/>
    <property type="match status" value="1"/>
</dbReference>
<evidence type="ECO:0000259" key="11">
    <source>
        <dbReference type="Pfam" id="PF01370"/>
    </source>
</evidence>
<evidence type="ECO:0000256" key="9">
    <source>
        <dbReference type="ARBA" id="ARBA00023235"/>
    </source>
</evidence>
<gene>
    <name evidence="12" type="ORF">SAMN04487759_1208</name>
</gene>
<dbReference type="Gene3D" id="3.40.50.720">
    <property type="entry name" value="NAD(P)-binding Rossmann-like Domain"/>
    <property type="match status" value="1"/>
</dbReference>
<dbReference type="GO" id="GO:0005829">
    <property type="term" value="C:cytosol"/>
    <property type="evidence" value="ECO:0007669"/>
    <property type="project" value="TreeGrafter"/>
</dbReference>
<evidence type="ECO:0000256" key="4">
    <source>
        <dbReference type="ARBA" id="ARBA00007637"/>
    </source>
</evidence>
<feature type="domain" description="NAD-dependent epimerase/dehydratase" evidence="11">
    <location>
        <begin position="8"/>
        <end position="267"/>
    </location>
</feature>
<evidence type="ECO:0000256" key="3">
    <source>
        <dbReference type="ARBA" id="ARBA00004947"/>
    </source>
</evidence>
<proteinExistence type="inferred from homology"/>
<dbReference type="InterPro" id="IPR036291">
    <property type="entry name" value="NAD(P)-bd_dom_sf"/>
</dbReference>
<evidence type="ECO:0000256" key="10">
    <source>
        <dbReference type="RuleBase" id="RU366046"/>
    </source>
</evidence>